<evidence type="ECO:0000259" key="4">
    <source>
        <dbReference type="Pfam" id="PF03446"/>
    </source>
</evidence>
<evidence type="ECO:0000256" key="3">
    <source>
        <dbReference type="ARBA" id="ARBA00023027"/>
    </source>
</evidence>
<reference evidence="6 7" key="2">
    <citation type="submission" date="2023-10" db="EMBL/GenBank/DDBJ databases">
        <authorList>
            <person name="Han X.F."/>
        </authorList>
    </citation>
    <scope>NUCLEOTIDE SEQUENCE [LARGE SCALE GENOMIC DNA]</scope>
    <source>
        <strain evidence="6 7">KCTC 39840</strain>
    </source>
</reference>
<dbReference type="SUPFAM" id="SSF48179">
    <property type="entry name" value="6-phosphogluconate dehydrogenase C-terminal domain-like"/>
    <property type="match status" value="1"/>
</dbReference>
<dbReference type="SUPFAM" id="SSF51735">
    <property type="entry name" value="NAD(P)-binding Rossmann-fold domains"/>
    <property type="match status" value="1"/>
</dbReference>
<dbReference type="InterPro" id="IPR013328">
    <property type="entry name" value="6PGD_dom2"/>
</dbReference>
<evidence type="ECO:0000256" key="1">
    <source>
        <dbReference type="ARBA" id="ARBA00009080"/>
    </source>
</evidence>
<dbReference type="InterPro" id="IPR029154">
    <property type="entry name" value="HIBADH-like_NADP-bd"/>
</dbReference>
<dbReference type="Gene3D" id="3.40.50.720">
    <property type="entry name" value="NAD(P)-binding Rossmann-like Domain"/>
    <property type="match status" value="1"/>
</dbReference>
<evidence type="ECO:0000313" key="7">
    <source>
        <dbReference type="Proteomes" id="UP001284601"/>
    </source>
</evidence>
<evidence type="ECO:0000313" key="6">
    <source>
        <dbReference type="EMBL" id="MDW5597264.1"/>
    </source>
</evidence>
<feature type="domain" description="3-hydroxyisobutyrate dehydrogenase-like NAD-binding" evidence="5">
    <location>
        <begin position="166"/>
        <end position="286"/>
    </location>
</feature>
<dbReference type="GO" id="GO:0016491">
    <property type="term" value="F:oxidoreductase activity"/>
    <property type="evidence" value="ECO:0007669"/>
    <property type="project" value="UniProtKB-KW"/>
</dbReference>
<dbReference type="PIRSF" id="PIRSF000103">
    <property type="entry name" value="HIBADH"/>
    <property type="match status" value="1"/>
</dbReference>
<organism evidence="6 7">
    <name type="scientific">Conexibacter stalactiti</name>
    <dbReference type="NCBI Taxonomy" id="1940611"/>
    <lineage>
        <taxon>Bacteria</taxon>
        <taxon>Bacillati</taxon>
        <taxon>Actinomycetota</taxon>
        <taxon>Thermoleophilia</taxon>
        <taxon>Solirubrobacterales</taxon>
        <taxon>Conexibacteraceae</taxon>
        <taxon>Conexibacter</taxon>
    </lineage>
</organism>
<keyword evidence="3" id="KW-0520">NAD</keyword>
<dbReference type="Gene3D" id="1.10.1040.10">
    <property type="entry name" value="N-(1-d-carboxylethyl)-l-norvaline Dehydrogenase, domain 2"/>
    <property type="match status" value="1"/>
</dbReference>
<dbReference type="PANTHER" id="PTHR43060:SF15">
    <property type="entry name" value="3-HYDROXYISOBUTYRATE DEHYDROGENASE-LIKE 1, MITOCHONDRIAL-RELATED"/>
    <property type="match status" value="1"/>
</dbReference>
<dbReference type="RefSeq" id="WP_318599728.1">
    <property type="nucleotide sequence ID" value="NZ_JAWSTH010000080.1"/>
</dbReference>
<dbReference type="Pfam" id="PF14833">
    <property type="entry name" value="NAD_binding_11"/>
    <property type="match status" value="1"/>
</dbReference>
<accession>A0ABU4HVS8</accession>
<protein>
    <submittedName>
        <fullName evidence="6">NAD(P)-dependent oxidoreductase</fullName>
        <ecNumber evidence="6">1.1.-.-</ecNumber>
    </submittedName>
</protein>
<dbReference type="PANTHER" id="PTHR43060">
    <property type="entry name" value="3-HYDROXYISOBUTYRATE DEHYDROGENASE-LIKE 1, MITOCHONDRIAL-RELATED"/>
    <property type="match status" value="1"/>
</dbReference>
<dbReference type="Pfam" id="PF03446">
    <property type="entry name" value="NAD_binding_2"/>
    <property type="match status" value="1"/>
</dbReference>
<dbReference type="InterPro" id="IPR015815">
    <property type="entry name" value="HIBADH-related"/>
</dbReference>
<dbReference type="EC" id="1.1.-.-" evidence="6"/>
<evidence type="ECO:0000256" key="2">
    <source>
        <dbReference type="ARBA" id="ARBA00023002"/>
    </source>
</evidence>
<dbReference type="EMBL" id="JAWSTH010000080">
    <property type="protein sequence ID" value="MDW5597264.1"/>
    <property type="molecule type" value="Genomic_DNA"/>
</dbReference>
<gene>
    <name evidence="6" type="ORF">R7226_23150</name>
</gene>
<dbReference type="InterPro" id="IPR008927">
    <property type="entry name" value="6-PGluconate_DH-like_C_sf"/>
</dbReference>
<dbReference type="InterPro" id="IPR036291">
    <property type="entry name" value="NAD(P)-bd_dom_sf"/>
</dbReference>
<dbReference type="Proteomes" id="UP001284601">
    <property type="component" value="Unassembled WGS sequence"/>
</dbReference>
<comment type="similarity">
    <text evidence="1">Belongs to the HIBADH-related family.</text>
</comment>
<evidence type="ECO:0000259" key="5">
    <source>
        <dbReference type="Pfam" id="PF14833"/>
    </source>
</evidence>
<feature type="domain" description="6-phosphogluconate dehydrogenase NADP-binding" evidence="4">
    <location>
        <begin position="4"/>
        <end position="163"/>
    </location>
</feature>
<sequence length="296" mass="30335">MEHVGFIGLGIMGARMAAVLRRAGFEVTVWNRTRARAEAWAAEHGGSVAATPSQLGERCDVIVSIVVDGAQVEQVLLGDGGVVEDARDGLLCIDMSTIAPAQARSIAAKLAERGAGFLDAPVTGSAPKAADGTLTTMVGGSDADLARGRAVLEALSETIVHVGPVGHGQTVKVLSNALAAANVTALAQALLVGRRAGVELERMVEVLPRSAGGSRMVDLKAAPMLNGDFTPLFKLEHLLKDVDLALDAGRELGVPFPAAATAGELLSAGVGRGLGEQDFAAVVEVLEGLAGVRLRD</sequence>
<comment type="caution">
    <text evidence="6">The sequence shown here is derived from an EMBL/GenBank/DDBJ whole genome shotgun (WGS) entry which is preliminary data.</text>
</comment>
<reference evidence="7" key="1">
    <citation type="submission" date="2023-07" db="EMBL/GenBank/DDBJ databases">
        <title>Conexibacter stalactiti sp. nov., isolated from stalactites in a lava cave and emended description of the genus Conexibacter.</title>
        <authorList>
            <person name="Lee S.D."/>
        </authorList>
    </citation>
    <scope>NUCLEOTIDE SEQUENCE [LARGE SCALE GENOMIC DNA]</scope>
    <source>
        <strain evidence="7">KCTC 39840</strain>
    </source>
</reference>
<name>A0ABU4HVS8_9ACTN</name>
<keyword evidence="7" id="KW-1185">Reference proteome</keyword>
<keyword evidence="2 6" id="KW-0560">Oxidoreductase</keyword>
<proteinExistence type="inferred from homology"/>
<dbReference type="InterPro" id="IPR006115">
    <property type="entry name" value="6PGDH_NADP-bd"/>
</dbReference>